<dbReference type="PANTHER" id="PTHR11070">
    <property type="entry name" value="UVRD / RECB / PCRA DNA HELICASE FAMILY MEMBER"/>
    <property type="match status" value="1"/>
</dbReference>
<dbReference type="FunFam" id="3.40.50.300:FF:005339">
    <property type="entry name" value="Probable DNA helicase II homolog"/>
    <property type="match status" value="1"/>
</dbReference>
<dbReference type="Gene3D" id="1.10.10.160">
    <property type="match status" value="1"/>
</dbReference>
<reference evidence="14 15" key="1">
    <citation type="journal article" date="2012" name="J. Bacteriol.">
        <title>Draft Genome Sequences of Four Axenic Mycoplasma genitalium Strains Isolated from Denmark, Japan, and Australia.</title>
        <authorList>
            <person name="McGowin C.L."/>
            <person name="Ma L."/>
            <person name="Jensen J.S."/>
            <person name="Mancuso M.M."/>
            <person name="Hamasuna R."/>
            <person name="Adegboye D."/>
            <person name="Martin D.H."/>
        </authorList>
    </citation>
    <scope>NUCLEOTIDE SEQUENCE [LARGE SCALE GENOMIC DNA]</scope>
    <source>
        <strain evidence="14 15">M6320</strain>
    </source>
</reference>
<accession>A0ABC7ZIL6</accession>
<evidence type="ECO:0000256" key="9">
    <source>
        <dbReference type="ARBA" id="ARBA00034808"/>
    </source>
</evidence>
<evidence type="ECO:0000256" key="5">
    <source>
        <dbReference type="ARBA" id="ARBA00022840"/>
    </source>
</evidence>
<sequence>MNEQQKQAISCGKGVNVVYSGAGTGKTTIITNRFAYLVNKEKVDPSRILAITFTKKAAKEMQFRILKLIDSSLAEKTNIYTFHSFCNKFLIQTLKKRFIIDDDISYFLKEFLADSKLDINLAKQIIDNFKNTFADFEINKLDQDERLISLCEHSLLNKDEEYSTLKTQLINAFISYEKNKILNNKLDFHDLLIKTCNLLSNDNDLLNQWSEQFQHILVDEFQDTNQIQYELIKMLVTKNKNLFLVGDNNQMIYRWRGAVNGIITALKHDFNVPKSNEFFINQNYRCDQNILAVANQILLKIMAYEKQVKTEKNLLFSTLNSDKKPVYFQAESVENQANWIFNKIKALNQTEKINFKDMAILFRKNRDITTMVELIEADGTIPLPKQKSYFNQLVKLQRVLIAISTRTNLDIKRALQALKIWSNDLKELWKQSDKTNLFDFLKWSELNQKNHSSKLKATGYFNLLIKLAEDQQINLLFTELFKKLKVDQTIENLLWKKLTEFQKDKTEFSLSEFITSLALEFDSIIENSSDTINLLTVHAAKGLEFEAVFIYGMNQGDFPLFLSQNQNDEQHLIDELKLFYVAITRAKRFLFITAVLQINNNSIKPSSFLNYINKSEYLDIATINYVLEQDDDFFDSTKKTDYTKKLRKESLDIIVGDLVTSRYFGKGVVVEVRDKEVLVAFKDTRYGMKWILKNHKSLTKALY</sequence>
<dbReference type="RefSeq" id="WP_010869390.1">
    <property type="nucleotide sequence ID" value="NC_018497.1"/>
</dbReference>
<dbReference type="GO" id="GO:0043138">
    <property type="term" value="F:3'-5' DNA helicase activity"/>
    <property type="evidence" value="ECO:0007669"/>
    <property type="project" value="UniProtKB-EC"/>
</dbReference>
<evidence type="ECO:0000256" key="7">
    <source>
        <dbReference type="ARBA" id="ARBA00023235"/>
    </source>
</evidence>
<keyword evidence="2 11" id="KW-0547">Nucleotide-binding</keyword>
<organism evidence="14 15">
    <name type="scientific">Mycoplasmoides genitalium M6320</name>
    <dbReference type="NCBI Taxonomy" id="662945"/>
    <lineage>
        <taxon>Bacteria</taxon>
        <taxon>Bacillati</taxon>
        <taxon>Mycoplasmatota</taxon>
        <taxon>Mycoplasmoidales</taxon>
        <taxon>Mycoplasmoidaceae</taxon>
        <taxon>Mycoplasmoides</taxon>
    </lineage>
</organism>
<comment type="catalytic activity">
    <reaction evidence="8">
        <text>Couples ATP hydrolysis with the unwinding of duplex DNA by translocating in the 3'-5' direction.</text>
        <dbReference type="EC" id="5.6.2.4"/>
    </reaction>
</comment>
<dbReference type="SMR" id="A0ABC7ZIL6"/>
<dbReference type="Gene3D" id="3.40.50.300">
    <property type="entry name" value="P-loop containing nucleotide triphosphate hydrolases"/>
    <property type="match status" value="3"/>
</dbReference>
<dbReference type="KEGG" id="mgx:CM1_01450"/>
<keyword evidence="7" id="KW-0413">Isomerase</keyword>
<keyword evidence="5 11" id="KW-0067">ATP-binding</keyword>
<dbReference type="PROSITE" id="PS51198">
    <property type="entry name" value="UVRD_HELICASE_ATP_BIND"/>
    <property type="match status" value="1"/>
</dbReference>
<dbReference type="Pfam" id="PF00580">
    <property type="entry name" value="UvrD-helicase"/>
    <property type="match status" value="1"/>
</dbReference>
<comment type="similarity">
    <text evidence="1">Belongs to the helicase family. UvrD subfamily.</text>
</comment>
<evidence type="ECO:0000256" key="6">
    <source>
        <dbReference type="ARBA" id="ARBA00023125"/>
    </source>
</evidence>
<dbReference type="GO" id="GO:0003677">
    <property type="term" value="F:DNA binding"/>
    <property type="evidence" value="ECO:0007669"/>
    <property type="project" value="UniProtKB-KW"/>
</dbReference>
<dbReference type="PROSITE" id="PS51217">
    <property type="entry name" value="UVRD_HELICASE_CTER"/>
    <property type="match status" value="1"/>
</dbReference>
<dbReference type="InterPro" id="IPR027417">
    <property type="entry name" value="P-loop_NTPase"/>
</dbReference>
<evidence type="ECO:0000256" key="1">
    <source>
        <dbReference type="ARBA" id="ARBA00009922"/>
    </source>
</evidence>
<dbReference type="CDD" id="cd18807">
    <property type="entry name" value="SF1_C_UvrD"/>
    <property type="match status" value="1"/>
</dbReference>
<dbReference type="GeneID" id="99647100"/>
<gene>
    <name evidence="14" type="ORF">CM1_01450</name>
</gene>
<evidence type="ECO:0000256" key="10">
    <source>
        <dbReference type="ARBA" id="ARBA00048988"/>
    </source>
</evidence>
<keyword evidence="6" id="KW-0238">DNA-binding</keyword>
<evidence type="ECO:0000313" key="15">
    <source>
        <dbReference type="Proteomes" id="UP000005254"/>
    </source>
</evidence>
<dbReference type="EMBL" id="CP003772">
    <property type="protein sequence ID" value="AFQ04065.1"/>
    <property type="molecule type" value="Genomic_DNA"/>
</dbReference>
<evidence type="ECO:0000256" key="3">
    <source>
        <dbReference type="ARBA" id="ARBA00022801"/>
    </source>
</evidence>
<keyword evidence="3 11" id="KW-0378">Hydrolase</keyword>
<feature type="domain" description="UvrD-like helicase ATP-binding" evidence="12">
    <location>
        <begin position="1"/>
        <end position="287"/>
    </location>
</feature>
<dbReference type="GO" id="GO:0016787">
    <property type="term" value="F:hydrolase activity"/>
    <property type="evidence" value="ECO:0007669"/>
    <property type="project" value="UniProtKB-UniRule"/>
</dbReference>
<evidence type="ECO:0000259" key="12">
    <source>
        <dbReference type="PROSITE" id="PS51198"/>
    </source>
</evidence>
<evidence type="ECO:0000256" key="11">
    <source>
        <dbReference type="PROSITE-ProRule" id="PRU00560"/>
    </source>
</evidence>
<evidence type="ECO:0000259" key="13">
    <source>
        <dbReference type="PROSITE" id="PS51217"/>
    </source>
</evidence>
<dbReference type="PANTHER" id="PTHR11070:SF2">
    <property type="entry name" value="ATP-DEPENDENT DNA HELICASE SRS2"/>
    <property type="match status" value="1"/>
</dbReference>
<comment type="catalytic activity">
    <reaction evidence="10">
        <text>ATP + H2O = ADP + phosphate + H(+)</text>
        <dbReference type="Rhea" id="RHEA:13065"/>
        <dbReference type="ChEBI" id="CHEBI:15377"/>
        <dbReference type="ChEBI" id="CHEBI:15378"/>
        <dbReference type="ChEBI" id="CHEBI:30616"/>
        <dbReference type="ChEBI" id="CHEBI:43474"/>
        <dbReference type="ChEBI" id="CHEBI:456216"/>
        <dbReference type="EC" id="5.6.2.4"/>
    </reaction>
</comment>
<name>A0ABC7ZIL6_MYCGT</name>
<feature type="domain" description="UvrD-like helicase C-terminal" evidence="13">
    <location>
        <begin position="294"/>
        <end position="542"/>
    </location>
</feature>
<dbReference type="EC" id="5.6.2.4" evidence="9"/>
<dbReference type="SUPFAM" id="SSF52540">
    <property type="entry name" value="P-loop containing nucleoside triphosphate hydrolases"/>
    <property type="match status" value="1"/>
</dbReference>
<dbReference type="Proteomes" id="UP000005254">
    <property type="component" value="Chromosome"/>
</dbReference>
<evidence type="ECO:0000256" key="2">
    <source>
        <dbReference type="ARBA" id="ARBA00022741"/>
    </source>
</evidence>
<dbReference type="InterPro" id="IPR014016">
    <property type="entry name" value="UvrD-like_ATP-bd"/>
</dbReference>
<proteinExistence type="inferred from homology"/>
<dbReference type="InterPro" id="IPR014017">
    <property type="entry name" value="DNA_helicase_UvrD-like_C"/>
</dbReference>
<feature type="binding site" evidence="11">
    <location>
        <begin position="20"/>
        <end position="27"/>
    </location>
    <ligand>
        <name>ATP</name>
        <dbReference type="ChEBI" id="CHEBI:30616"/>
    </ligand>
</feature>
<evidence type="ECO:0000256" key="4">
    <source>
        <dbReference type="ARBA" id="ARBA00022806"/>
    </source>
</evidence>
<evidence type="ECO:0000256" key="8">
    <source>
        <dbReference type="ARBA" id="ARBA00034617"/>
    </source>
</evidence>
<protein>
    <recommendedName>
        <fullName evidence="9">DNA 3'-5' helicase</fullName>
        <ecNumber evidence="9">5.6.2.4</ecNumber>
    </recommendedName>
</protein>
<dbReference type="InterPro" id="IPR013986">
    <property type="entry name" value="DExx_box_DNA_helicase_dom_sf"/>
</dbReference>
<dbReference type="Pfam" id="PF13361">
    <property type="entry name" value="UvrD_C"/>
    <property type="match status" value="2"/>
</dbReference>
<dbReference type="CDD" id="cd17932">
    <property type="entry name" value="DEXQc_UvrD"/>
    <property type="match status" value="1"/>
</dbReference>
<keyword evidence="4 11" id="KW-0347">Helicase</keyword>
<dbReference type="InterPro" id="IPR000212">
    <property type="entry name" value="DNA_helicase_UvrD/REP"/>
</dbReference>
<dbReference type="GO" id="GO:0005524">
    <property type="term" value="F:ATP binding"/>
    <property type="evidence" value="ECO:0007669"/>
    <property type="project" value="UniProtKB-UniRule"/>
</dbReference>
<dbReference type="AlphaFoldDB" id="A0ABC7ZIL6"/>
<evidence type="ECO:0000313" key="14">
    <source>
        <dbReference type="EMBL" id="AFQ04065.1"/>
    </source>
</evidence>